<dbReference type="Pfam" id="PF04041">
    <property type="entry name" value="Glyco_hydro_130"/>
    <property type="match status" value="1"/>
</dbReference>
<comment type="caution">
    <text evidence="4">The sequence shown here is derived from an EMBL/GenBank/DDBJ whole genome shotgun (WGS) entry which is preliminary data.</text>
</comment>
<dbReference type="PIRSF" id="PIRSF016202">
    <property type="entry name" value="PH1107"/>
    <property type="match status" value="1"/>
</dbReference>
<dbReference type="GO" id="GO:0016757">
    <property type="term" value="F:glycosyltransferase activity"/>
    <property type="evidence" value="ECO:0007669"/>
    <property type="project" value="UniProtKB-KW"/>
</dbReference>
<dbReference type="AlphaFoldDB" id="A0A7C4WE45"/>
<name>A0A7C4WE45_9EURY</name>
<evidence type="ECO:0008006" key="5">
    <source>
        <dbReference type="Google" id="ProtNLM"/>
    </source>
</evidence>
<dbReference type="PANTHER" id="PTHR34106:SF5">
    <property type="entry name" value="GLYCOSIDASE"/>
    <property type="match status" value="1"/>
</dbReference>
<dbReference type="SUPFAM" id="SSF75005">
    <property type="entry name" value="Arabinanase/levansucrase/invertase"/>
    <property type="match status" value="1"/>
</dbReference>
<evidence type="ECO:0000256" key="1">
    <source>
        <dbReference type="ARBA" id="ARBA00022676"/>
    </source>
</evidence>
<evidence type="ECO:0000256" key="2">
    <source>
        <dbReference type="ARBA" id="ARBA00022679"/>
    </source>
</evidence>
<dbReference type="InterPro" id="IPR023296">
    <property type="entry name" value="Glyco_hydro_beta-prop_sf"/>
</dbReference>
<dbReference type="EMBL" id="DTAK01000045">
    <property type="protein sequence ID" value="HGU59723.1"/>
    <property type="molecule type" value="Genomic_DNA"/>
</dbReference>
<dbReference type="InterPro" id="IPR007184">
    <property type="entry name" value="Mannoside_phosphorylase"/>
</dbReference>
<sequence>MWDLDKNFKLIVKLHNYMLEKYWGNPILSPSSYSWESLQTFNSGAILLKGRVHMLYRAIGDDYVSRFGYASSEDGFRIDERFPKPVYERFSTTTSFESFSPSGGGYYGCEDPRLIELDGRIYVTYTAFGPEELKVCLTSISVEDFLNKKWKWSYEKPISPPGEIHKNFVIFPERVDGKIAILHAISPKISIAYFDNLEFEYEYVESQYQPVSGNWEAVIKGCGPPPIKTEEGWLIFYHGIDRKDGNYKIGAMLLDLEKPEKVLCKSKTPVLSPDRWYETTGHKPGIVYTCGAVVKDGRLLLYYGAADTYVCVAHAWLDEFLSSLRREAD</sequence>
<accession>A0A7C4WE45</accession>
<dbReference type="EMBL" id="DTPI01000006">
    <property type="protein sequence ID" value="HGE65662.1"/>
    <property type="molecule type" value="Genomic_DNA"/>
</dbReference>
<evidence type="ECO:0000313" key="4">
    <source>
        <dbReference type="EMBL" id="HGU59723.1"/>
    </source>
</evidence>
<dbReference type="CDD" id="cd18614">
    <property type="entry name" value="GH130"/>
    <property type="match status" value="1"/>
</dbReference>
<gene>
    <name evidence="4" type="ORF">ENT89_06195</name>
    <name evidence="3" type="ORF">ENX77_00780</name>
</gene>
<dbReference type="PANTHER" id="PTHR34106">
    <property type="entry name" value="GLYCOSIDASE"/>
    <property type="match status" value="1"/>
</dbReference>
<protein>
    <recommendedName>
        <fullName evidence="5">Glycosidase</fullName>
    </recommendedName>
</protein>
<keyword evidence="2" id="KW-0808">Transferase</keyword>
<proteinExistence type="predicted"/>
<reference evidence="4" key="1">
    <citation type="journal article" date="2020" name="mSystems">
        <title>Genome- and Community-Level Interaction Insights into Carbon Utilization and Element Cycling Functions of Hydrothermarchaeota in Hydrothermal Sediment.</title>
        <authorList>
            <person name="Zhou Z."/>
            <person name="Liu Y."/>
            <person name="Xu W."/>
            <person name="Pan J."/>
            <person name="Luo Z.H."/>
            <person name="Li M."/>
        </authorList>
    </citation>
    <scope>NUCLEOTIDE SEQUENCE [LARGE SCALE GENOMIC DNA]</scope>
    <source>
        <strain evidence="4">SpSt-62</strain>
        <strain evidence="3">SpSt-97</strain>
    </source>
</reference>
<organism evidence="4">
    <name type="scientific">Geoglobus ahangari</name>
    <dbReference type="NCBI Taxonomy" id="113653"/>
    <lineage>
        <taxon>Archaea</taxon>
        <taxon>Methanobacteriati</taxon>
        <taxon>Methanobacteriota</taxon>
        <taxon>Archaeoglobi</taxon>
        <taxon>Archaeoglobales</taxon>
        <taxon>Archaeoglobaceae</taxon>
        <taxon>Geoglobus</taxon>
    </lineage>
</organism>
<evidence type="ECO:0000313" key="3">
    <source>
        <dbReference type="EMBL" id="HGE65662.1"/>
    </source>
</evidence>
<dbReference type="Gene3D" id="2.115.10.20">
    <property type="entry name" value="Glycosyl hydrolase domain, family 43"/>
    <property type="match status" value="1"/>
</dbReference>
<keyword evidence="1" id="KW-0328">Glycosyltransferase</keyword>